<dbReference type="GO" id="GO:0046872">
    <property type="term" value="F:metal ion binding"/>
    <property type="evidence" value="ECO:0007669"/>
    <property type="project" value="UniProtKB-KW"/>
</dbReference>
<keyword evidence="11" id="KW-0786">Thiamine pyrophosphate</keyword>
<evidence type="ECO:0000256" key="7">
    <source>
        <dbReference type="ARBA" id="ARBA00022679"/>
    </source>
</evidence>
<comment type="cofactor">
    <cofactor evidence="1">
        <name>Ca(2+)</name>
        <dbReference type="ChEBI" id="CHEBI:29108"/>
    </cofactor>
</comment>
<dbReference type="EC" id="2.2.1.1" evidence="13"/>
<dbReference type="Pfam" id="PF00456">
    <property type="entry name" value="Transketolase_N"/>
    <property type="match status" value="1"/>
</dbReference>
<evidence type="ECO:0000313" key="13">
    <source>
        <dbReference type="EMBL" id="MBB6428401.1"/>
    </source>
</evidence>
<evidence type="ECO:0000256" key="11">
    <source>
        <dbReference type="ARBA" id="ARBA00023052"/>
    </source>
</evidence>
<evidence type="ECO:0000259" key="12">
    <source>
        <dbReference type="SMART" id="SM00861"/>
    </source>
</evidence>
<evidence type="ECO:0000256" key="5">
    <source>
        <dbReference type="ARBA" id="ARBA00007131"/>
    </source>
</evidence>
<dbReference type="InterPro" id="IPR005475">
    <property type="entry name" value="Transketolase-like_Pyr-bd"/>
</dbReference>
<comment type="cofactor">
    <cofactor evidence="2">
        <name>Mn(2+)</name>
        <dbReference type="ChEBI" id="CHEBI:29035"/>
    </cofactor>
</comment>
<keyword evidence="10" id="KW-0460">Magnesium</keyword>
<dbReference type="InterPro" id="IPR005474">
    <property type="entry name" value="Transketolase_N"/>
</dbReference>
<evidence type="ECO:0000256" key="6">
    <source>
        <dbReference type="ARBA" id="ARBA00011738"/>
    </source>
</evidence>
<comment type="cofactor">
    <cofactor evidence="4">
        <name>thiamine diphosphate</name>
        <dbReference type="ChEBI" id="CHEBI:58937"/>
    </cofactor>
</comment>
<keyword evidence="14" id="KW-1185">Reference proteome</keyword>
<reference evidence="13 14" key="1">
    <citation type="submission" date="2020-08" db="EMBL/GenBank/DDBJ databases">
        <title>Genomic Encyclopedia of Type Strains, Phase IV (KMG-IV): sequencing the most valuable type-strain genomes for metagenomic binning, comparative biology and taxonomic classification.</title>
        <authorList>
            <person name="Goeker M."/>
        </authorList>
    </citation>
    <scope>NUCLEOTIDE SEQUENCE [LARGE SCALE GENOMIC DNA]</scope>
    <source>
        <strain evidence="13 14">DSM 103725</strain>
    </source>
</reference>
<dbReference type="PANTHER" id="PTHR43195">
    <property type="entry name" value="TRANSKETOLASE"/>
    <property type="match status" value="1"/>
</dbReference>
<evidence type="ECO:0000256" key="8">
    <source>
        <dbReference type="ARBA" id="ARBA00022723"/>
    </source>
</evidence>
<dbReference type="InterPro" id="IPR029061">
    <property type="entry name" value="THDP-binding"/>
</dbReference>
<feature type="domain" description="Transketolase-like pyrimidine-binding" evidence="12">
    <location>
        <begin position="338"/>
        <end position="512"/>
    </location>
</feature>
<dbReference type="Proteomes" id="UP000541810">
    <property type="component" value="Unassembled WGS sequence"/>
</dbReference>
<dbReference type="Pfam" id="PF02779">
    <property type="entry name" value="Transket_pyr"/>
    <property type="match status" value="1"/>
</dbReference>
<comment type="cofactor">
    <cofactor evidence="3">
        <name>Mg(2+)</name>
        <dbReference type="ChEBI" id="CHEBI:18420"/>
    </cofactor>
</comment>
<dbReference type="GO" id="GO:0004802">
    <property type="term" value="F:transketolase activity"/>
    <property type="evidence" value="ECO:0007669"/>
    <property type="project" value="UniProtKB-EC"/>
</dbReference>
<dbReference type="GO" id="GO:0030976">
    <property type="term" value="F:thiamine pyrophosphate binding"/>
    <property type="evidence" value="ECO:0007669"/>
    <property type="project" value="TreeGrafter"/>
</dbReference>
<gene>
    <name evidence="13" type="ORF">HNQ40_000207</name>
</gene>
<sequence>MSLDSTLHQKSVDLAKLTYQITGSAGSGHPSTGASLVHLISALLYTHMRHEPANPGHPSADRLVLSEGHAVPVVYAAMADLGIHYRDANNDLKPVTRDLAMTLRQLDSPIDGHPNPALGMPFFDAATGSLGQGLSVAAGLAVAAKLDGLDKRIFCIMGDGESREGQIWEAVDFIRDHDLKAVCPIFNANAFGQTSEVSPQQSADTLVKKLEAAGYEVLDIDGHQPSAIVEALSTHAQKQHDPEAAPVAIVARTVKGWGSASQQGNGHHGTAPTGEALDAVLEELSATERQIGAAADTPLKIPMLPADKPEAATHHAVKSFDDALKAFGMESVLEKGKLATRKAYGIALRAAGHAHSNVVALDAEVSNSTGADAFKKDDALASRFVECKIAEQNMLSAALGMSAAGKVPFVSTFGKFMVRAYDQIEMAILSGKPIKLVGSHAGATLGADGPSQMALCDVAFARSFATMRTQTGHPGMVVLTPSDAYQCYALVQQMAEYEGFAYLRTLRPDTEFLYGPEDEFVLGGHELLIEGRDLLILASGYMVHEANRALEQLDEAGIDATLVDMYSLPFDEEAIADLANENNGMVLTLEDNYGNAMGSAVADALSATGDGFTINQMHVKHLPKSGQSPDELLRYCNLSSEHIVQQAMSMLELSAT</sequence>
<dbReference type="Gene3D" id="3.40.50.920">
    <property type="match status" value="1"/>
</dbReference>
<proteinExistence type="inferred from homology"/>
<dbReference type="FunFam" id="3.40.50.970:FF:000129">
    <property type="entry name" value="Transketolase"/>
    <property type="match status" value="1"/>
</dbReference>
<dbReference type="AlphaFoldDB" id="A0A7X0LJA5"/>
<dbReference type="SUPFAM" id="SSF52922">
    <property type="entry name" value="TK C-terminal domain-like"/>
    <property type="match status" value="1"/>
</dbReference>
<evidence type="ECO:0000256" key="10">
    <source>
        <dbReference type="ARBA" id="ARBA00022842"/>
    </source>
</evidence>
<dbReference type="SMART" id="SM00861">
    <property type="entry name" value="Transket_pyr"/>
    <property type="match status" value="1"/>
</dbReference>
<keyword evidence="7 13" id="KW-0808">Transferase</keyword>
<dbReference type="SUPFAM" id="SSF52518">
    <property type="entry name" value="Thiamin diphosphate-binding fold (THDP-binding)"/>
    <property type="match status" value="2"/>
</dbReference>
<keyword evidence="8" id="KW-0479">Metal-binding</keyword>
<name>A0A7X0LJA5_9BACT</name>
<evidence type="ECO:0000256" key="9">
    <source>
        <dbReference type="ARBA" id="ARBA00022837"/>
    </source>
</evidence>
<evidence type="ECO:0000256" key="2">
    <source>
        <dbReference type="ARBA" id="ARBA00001936"/>
    </source>
</evidence>
<dbReference type="Pfam" id="PF02780">
    <property type="entry name" value="Transketolase_C"/>
    <property type="match status" value="1"/>
</dbReference>
<dbReference type="InterPro" id="IPR033248">
    <property type="entry name" value="Transketolase_C"/>
</dbReference>
<evidence type="ECO:0000256" key="1">
    <source>
        <dbReference type="ARBA" id="ARBA00001913"/>
    </source>
</evidence>
<evidence type="ECO:0000256" key="3">
    <source>
        <dbReference type="ARBA" id="ARBA00001946"/>
    </source>
</evidence>
<comment type="subunit">
    <text evidence="6">Homodimer.</text>
</comment>
<dbReference type="CDD" id="cd07033">
    <property type="entry name" value="TPP_PYR_DXS_TK_like"/>
    <property type="match status" value="1"/>
</dbReference>
<evidence type="ECO:0000256" key="4">
    <source>
        <dbReference type="ARBA" id="ARBA00001964"/>
    </source>
</evidence>
<dbReference type="PANTHER" id="PTHR43195:SF1">
    <property type="entry name" value="FI06132P-RELATED"/>
    <property type="match status" value="1"/>
</dbReference>
<comment type="caution">
    <text evidence="13">The sequence shown here is derived from an EMBL/GenBank/DDBJ whole genome shotgun (WGS) entry which is preliminary data.</text>
</comment>
<dbReference type="NCBIfam" id="NF004559">
    <property type="entry name" value="PRK05899.2-5"/>
    <property type="match status" value="1"/>
</dbReference>
<organism evidence="13 14">
    <name type="scientific">Algisphaera agarilytica</name>
    <dbReference type="NCBI Taxonomy" id="1385975"/>
    <lineage>
        <taxon>Bacteria</taxon>
        <taxon>Pseudomonadati</taxon>
        <taxon>Planctomycetota</taxon>
        <taxon>Phycisphaerae</taxon>
        <taxon>Phycisphaerales</taxon>
        <taxon>Phycisphaeraceae</taxon>
        <taxon>Algisphaera</taxon>
    </lineage>
</organism>
<dbReference type="InterPro" id="IPR009014">
    <property type="entry name" value="Transketo_C/PFOR_II"/>
</dbReference>
<comment type="similarity">
    <text evidence="5">Belongs to the transketolase family.</text>
</comment>
<keyword evidence="9" id="KW-0106">Calcium</keyword>
<dbReference type="GO" id="GO:0005737">
    <property type="term" value="C:cytoplasm"/>
    <property type="evidence" value="ECO:0007669"/>
    <property type="project" value="UniProtKB-ARBA"/>
</dbReference>
<dbReference type="RefSeq" id="WP_184675507.1">
    <property type="nucleotide sequence ID" value="NZ_JACHGY010000001.1"/>
</dbReference>
<accession>A0A7X0LJA5</accession>
<evidence type="ECO:0000313" key="14">
    <source>
        <dbReference type="Proteomes" id="UP000541810"/>
    </source>
</evidence>
<dbReference type="EMBL" id="JACHGY010000001">
    <property type="protein sequence ID" value="MBB6428401.1"/>
    <property type="molecule type" value="Genomic_DNA"/>
</dbReference>
<dbReference type="Gene3D" id="3.40.50.970">
    <property type="match status" value="2"/>
</dbReference>
<protein>
    <submittedName>
        <fullName evidence="13">Transketolase</fullName>
        <ecNumber evidence="13">2.2.1.1</ecNumber>
    </submittedName>
</protein>
<dbReference type="InterPro" id="IPR051424">
    <property type="entry name" value="Transketolase-like"/>
</dbReference>